<proteinExistence type="predicted"/>
<evidence type="ECO:0000313" key="2">
    <source>
        <dbReference type="Proteomes" id="UP001472866"/>
    </source>
</evidence>
<gene>
    <name evidence="1" type="ORF">HKI87_02g16220</name>
</gene>
<name>A0AAX4P2Y5_9CHLO</name>
<dbReference type="PANTHER" id="PTHR37743:SF2">
    <property type="match status" value="1"/>
</dbReference>
<dbReference type="AlphaFoldDB" id="A0AAX4P2Y5"/>
<reference evidence="1 2" key="1">
    <citation type="submission" date="2024-03" db="EMBL/GenBank/DDBJ databases">
        <title>Complete genome sequence of the green alga Chloropicon roscoffensis RCC1871.</title>
        <authorList>
            <person name="Lemieux C."/>
            <person name="Pombert J.-F."/>
            <person name="Otis C."/>
            <person name="Turmel M."/>
        </authorList>
    </citation>
    <scope>NUCLEOTIDE SEQUENCE [LARGE SCALE GENOMIC DNA]</scope>
    <source>
        <strain evidence="1 2">RCC1871</strain>
    </source>
</reference>
<protein>
    <recommendedName>
        <fullName evidence="3">HEAT repeat-containing protein 1</fullName>
    </recommendedName>
</protein>
<evidence type="ECO:0000313" key="1">
    <source>
        <dbReference type="EMBL" id="WZN60094.1"/>
    </source>
</evidence>
<dbReference type="InterPro" id="IPR016024">
    <property type="entry name" value="ARM-type_fold"/>
</dbReference>
<dbReference type="EMBL" id="CP151502">
    <property type="protein sequence ID" value="WZN60094.1"/>
    <property type="molecule type" value="Genomic_DNA"/>
</dbReference>
<keyword evidence="2" id="KW-1185">Reference proteome</keyword>
<accession>A0AAX4P2Y5</accession>
<evidence type="ECO:0008006" key="3">
    <source>
        <dbReference type="Google" id="ProtNLM"/>
    </source>
</evidence>
<dbReference type="SUPFAM" id="SSF48371">
    <property type="entry name" value="ARM repeat"/>
    <property type="match status" value="1"/>
</dbReference>
<dbReference type="PANTHER" id="PTHR37743">
    <property type="entry name" value="ARM REPEAT SUPERFAMILY PROTEIN"/>
    <property type="match status" value="1"/>
</dbReference>
<dbReference type="Proteomes" id="UP001472866">
    <property type="component" value="Chromosome 02"/>
</dbReference>
<sequence length="1028" mass="112085">MEAPTTSGRSADEASVSRAGLSLAVITRLGNASLRKLCRHARTLSRGPGHTGFSQRKRRLAEHEALESLWARFEVQGAEHADLALVLRPLFDEWCTTEDPERRGLLLRLVSTFFEADHDNLSRCLSDSLAGASQGARYAALAVLLSLVRESSKSTRTTRDKSLRLRALSSALPALLRVCAGSWDPEPAPRVPTRLTSMAADCALLVVVEMLSLETSAQDPSHSEVFLSSASWLWEKIPALAELLERHEGWCAALSAEGAAIADSTILLQCLRAMRKRVAKMDSFDFSTAKDEDHAKTIHARCWLSWAPLLLFDLKLYRTIQDKHGWREAEALKGATSALRHAGREDRNRLLSIQEAIFRELVATGLVVGLGRYHPMTDSGREFLEGLLDAMAPITGSASLGTPLCDLASNIAVRAIGEIEADGEGGEERPSARVRAFVGSVLRSSADGTEVTAALLRGLLDDETGAAVVMPELEALLRGKGEGRSPRLGLAALDLVFRRGTGDGARSGLNTQIGPITDLVVDLNPAGVREQVRDLLQKLPSNHVIRSLLRKIGDPEQDLRPSVELLLEFLKKIREDEAAAVDSAFREFVRRMSGSPTRVAQLMKMLGEEDKESFFWGAILPALLQASAAEPSNQTLIQTMSALSPQLSAHSAIIGDFVISSLAKQEALECSDLAVFDRLHPFLVLRIVSKACFDRVVTEGLETRLSAEGHVLVSNDVLGFLIERMRNPDEDLQVRKVCSELCGKMNPNVSFSVLLAIFRESIGSRQHAVSRACMYAFCSSFANHRGSAPMVMHSRSDTLSKEVVRLFKAISLQADDESKKTQLGCLDCFGSVLLLKLESGDLSIDPMAFRFEEVAPVLIGEDGAEETRLAAILGLGKSLDLQTHTFLANALITTCPRIKETRREALFACQLIPGILKHMVFRSPETYADHDCLYLDEILLQVLFISSYHLPGPVLADYASDIISLVVSVMGKGLPARVQSAAARIAACLLSKEDLVLGCKDVLADLGRVLSRVQGEASCSGEMRNMHP</sequence>
<organism evidence="1 2">
    <name type="scientific">Chloropicon roscoffensis</name>
    <dbReference type="NCBI Taxonomy" id="1461544"/>
    <lineage>
        <taxon>Eukaryota</taxon>
        <taxon>Viridiplantae</taxon>
        <taxon>Chlorophyta</taxon>
        <taxon>Chloropicophyceae</taxon>
        <taxon>Chloropicales</taxon>
        <taxon>Chloropicaceae</taxon>
        <taxon>Chloropicon</taxon>
    </lineage>
</organism>